<proteinExistence type="inferred from homology"/>
<keyword evidence="3 6" id="KW-0645">Protease</keyword>
<dbReference type="GO" id="GO:0006508">
    <property type="term" value="P:proteolysis"/>
    <property type="evidence" value="ECO:0007669"/>
    <property type="project" value="UniProtKB-KW"/>
</dbReference>
<dbReference type="PANTHER" id="PTHR11802:SF452">
    <property type="entry name" value="CARBOXYPEPTIDASE"/>
    <property type="match status" value="1"/>
</dbReference>
<evidence type="ECO:0000256" key="2">
    <source>
        <dbReference type="ARBA" id="ARBA00022645"/>
    </source>
</evidence>
<gene>
    <name evidence="8" type="ORF">I316_06929</name>
</gene>
<dbReference type="GO" id="GO:0004185">
    <property type="term" value="F:serine-type carboxypeptidase activity"/>
    <property type="evidence" value="ECO:0007669"/>
    <property type="project" value="UniProtKB-UniRule"/>
</dbReference>
<dbReference type="Gene3D" id="1.10.287.410">
    <property type="match status" value="1"/>
</dbReference>
<comment type="similarity">
    <text evidence="1 6">Belongs to the peptidase S10 family.</text>
</comment>
<protein>
    <recommendedName>
        <fullName evidence="6">Carboxypeptidase</fullName>
        <ecNumber evidence="6">3.4.16.-</ecNumber>
    </recommendedName>
</protein>
<feature type="chain" id="PRO_5012949666" description="Carboxypeptidase" evidence="7">
    <location>
        <begin position="16"/>
        <end position="525"/>
    </location>
</feature>
<dbReference type="Pfam" id="PF00450">
    <property type="entry name" value="Peptidase_S10"/>
    <property type="match status" value="1"/>
</dbReference>
<dbReference type="EC" id="3.4.16.-" evidence="6"/>
<evidence type="ECO:0000256" key="4">
    <source>
        <dbReference type="ARBA" id="ARBA00022801"/>
    </source>
</evidence>
<keyword evidence="4 6" id="KW-0378">Hydrolase</keyword>
<evidence type="ECO:0000256" key="5">
    <source>
        <dbReference type="ARBA" id="ARBA00023180"/>
    </source>
</evidence>
<sequence>MRFSALALLATPVLAAPGYLKFAQSPSEIATDAFNSAQSWVNGAVSSAKDKWDELESGKVDSELKVETVEMNGIDYVSLTHPAFPQHRLRVVQPELCDPTVNQLSGYLDISETRHLFFWFEESRSKPKEDPLVLWLNGGPGCSSTTGLLFELGGCNIADKGENVTFNEFSWNNVANVLFLDQPIGVGYSYADEGEVNNSPAAAEDVYAFLMLFVSKFREYSKQEFHIAGESYAGTYIPNIASVIYKNNLALDLAPTPGVPKLNFASVMIGNGLTDPHAQFGSVPDWACNSHYAPYKDPEGPECTALRGKAPRCQNLISGCYRTNSKFACVPAALYCWSLFNDMQQLGLNMYDVRRTCDKSPDKDGQLCYREMGWMETYLNKPEVKAQLGAPDNVQFQSCNMQINQNFLLQGDGMHNAGALLPELIESGIRVLIYSGEADMLVNAIGCARVVDNLETSHSSEYAKADKKKFKTSEGDVAGWTKSAGKGAGNVAFVGFRNAGHMVPHDDPVAALTMFSKWLANKPLA</sequence>
<dbReference type="InterPro" id="IPR018202">
    <property type="entry name" value="Ser_caboxypep_ser_AS"/>
</dbReference>
<evidence type="ECO:0000256" key="3">
    <source>
        <dbReference type="ARBA" id="ARBA00022670"/>
    </source>
</evidence>
<dbReference type="OrthoDB" id="443318at2759"/>
<dbReference type="PANTHER" id="PTHR11802">
    <property type="entry name" value="SERINE PROTEASE FAMILY S10 SERINE CARBOXYPEPTIDASE"/>
    <property type="match status" value="1"/>
</dbReference>
<keyword evidence="9" id="KW-1185">Reference proteome</keyword>
<dbReference type="Proteomes" id="UP000092666">
    <property type="component" value="Unassembled WGS sequence"/>
</dbReference>
<dbReference type="SUPFAM" id="SSF53474">
    <property type="entry name" value="alpha/beta-Hydrolases"/>
    <property type="match status" value="1"/>
</dbReference>
<dbReference type="GO" id="GO:0000324">
    <property type="term" value="C:fungal-type vacuole"/>
    <property type="evidence" value="ECO:0007669"/>
    <property type="project" value="TreeGrafter"/>
</dbReference>
<evidence type="ECO:0000313" key="9">
    <source>
        <dbReference type="Proteomes" id="UP000092666"/>
    </source>
</evidence>
<dbReference type="EMBL" id="KV700135">
    <property type="protein sequence ID" value="OCF31325.1"/>
    <property type="molecule type" value="Genomic_DNA"/>
</dbReference>
<dbReference type="PRINTS" id="PR00724">
    <property type="entry name" value="CRBOXYPTASEC"/>
</dbReference>
<reference evidence="9" key="2">
    <citation type="submission" date="2013-12" db="EMBL/GenBank/DDBJ databases">
        <title>Evolution of pathogenesis and genome organization in the Tremellales.</title>
        <authorList>
            <person name="Cuomo C."/>
            <person name="Litvintseva A."/>
            <person name="Heitman J."/>
            <person name="Chen Y."/>
            <person name="Sun S."/>
            <person name="Springer D."/>
            <person name="Dromer F."/>
            <person name="Young S."/>
            <person name="Zeng Q."/>
            <person name="Chapman S."/>
            <person name="Gujja S."/>
            <person name="Saif S."/>
            <person name="Birren B."/>
        </authorList>
    </citation>
    <scope>NUCLEOTIDE SEQUENCE [LARGE SCALE GENOMIC DNA]</scope>
    <source>
        <strain evidence="9">BCC8398</strain>
    </source>
</reference>
<keyword evidence="5" id="KW-0325">Glycoprotein</keyword>
<evidence type="ECO:0000256" key="6">
    <source>
        <dbReference type="RuleBase" id="RU361156"/>
    </source>
</evidence>
<dbReference type="Gene3D" id="3.40.50.1820">
    <property type="entry name" value="alpha/beta hydrolase"/>
    <property type="match status" value="1"/>
</dbReference>
<dbReference type="STRING" id="1296120.A0A1B9GK52"/>
<dbReference type="PROSITE" id="PS00131">
    <property type="entry name" value="CARBOXYPEPT_SER_SER"/>
    <property type="match status" value="1"/>
</dbReference>
<reference evidence="8 9" key="1">
    <citation type="submission" date="2013-07" db="EMBL/GenBank/DDBJ databases">
        <title>The Genome Sequence of Cryptococcus heveanensis BCC8398.</title>
        <authorList>
            <consortium name="The Broad Institute Genome Sequencing Platform"/>
            <person name="Cuomo C."/>
            <person name="Litvintseva A."/>
            <person name="Chen Y."/>
            <person name="Heitman J."/>
            <person name="Sun S."/>
            <person name="Springer D."/>
            <person name="Dromer F."/>
            <person name="Young S.K."/>
            <person name="Zeng Q."/>
            <person name="Gargeya S."/>
            <person name="Fitzgerald M."/>
            <person name="Abouelleil A."/>
            <person name="Alvarado L."/>
            <person name="Berlin A.M."/>
            <person name="Chapman S.B."/>
            <person name="Dewar J."/>
            <person name="Goldberg J."/>
            <person name="Griggs A."/>
            <person name="Gujja S."/>
            <person name="Hansen M."/>
            <person name="Howarth C."/>
            <person name="Imamovic A."/>
            <person name="Larimer J."/>
            <person name="McCowan C."/>
            <person name="Murphy C."/>
            <person name="Pearson M."/>
            <person name="Priest M."/>
            <person name="Roberts A."/>
            <person name="Saif S."/>
            <person name="Shea T."/>
            <person name="Sykes S."/>
            <person name="Wortman J."/>
            <person name="Nusbaum C."/>
            <person name="Birren B."/>
        </authorList>
    </citation>
    <scope>NUCLEOTIDE SEQUENCE [LARGE SCALE GENOMIC DNA]</scope>
    <source>
        <strain evidence="8 9">BCC8398</strain>
    </source>
</reference>
<dbReference type="InterPro" id="IPR001563">
    <property type="entry name" value="Peptidase_S10"/>
</dbReference>
<keyword evidence="2 6" id="KW-0121">Carboxypeptidase</keyword>
<organism evidence="8 9">
    <name type="scientific">Kwoniella heveanensis BCC8398</name>
    <dbReference type="NCBI Taxonomy" id="1296120"/>
    <lineage>
        <taxon>Eukaryota</taxon>
        <taxon>Fungi</taxon>
        <taxon>Dikarya</taxon>
        <taxon>Basidiomycota</taxon>
        <taxon>Agaricomycotina</taxon>
        <taxon>Tremellomycetes</taxon>
        <taxon>Tremellales</taxon>
        <taxon>Cryptococcaceae</taxon>
        <taxon>Kwoniella</taxon>
    </lineage>
</organism>
<keyword evidence="7" id="KW-0732">Signal</keyword>
<name>A0A1B9GK52_9TREE</name>
<feature type="signal peptide" evidence="7">
    <location>
        <begin position="1"/>
        <end position="15"/>
    </location>
</feature>
<accession>A0A1B9GK52</accession>
<evidence type="ECO:0000313" key="8">
    <source>
        <dbReference type="EMBL" id="OCF31325.1"/>
    </source>
</evidence>
<dbReference type="InterPro" id="IPR029058">
    <property type="entry name" value="AB_hydrolase_fold"/>
</dbReference>
<evidence type="ECO:0000256" key="1">
    <source>
        <dbReference type="ARBA" id="ARBA00009431"/>
    </source>
</evidence>
<dbReference type="AlphaFoldDB" id="A0A1B9GK52"/>
<evidence type="ECO:0000256" key="7">
    <source>
        <dbReference type="SAM" id="SignalP"/>
    </source>
</evidence>